<feature type="domain" description="HTH luxR-type" evidence="2">
    <location>
        <begin position="136"/>
        <end position="201"/>
    </location>
</feature>
<sequence>MQLLRVLVCDPDPLIRAGIRGLVESVEYATVIAESSSIWSGREMCDDSYDVAVVTDGDIPPSAKNVILFIDDVHDRRALVNAVAAGVTRFVSRTNAATDLGHGLRAVLQGSPYVPTPVVEQLLALLAATIPTKASATRPIEELSPREAEVLMLISEGTSNAAIARKLHIQETTVRSHVARIQSKLNIATRAEAVLVGQRFRIEAGRDR</sequence>
<accession>A0A1H4VWM8</accession>
<organism evidence="3 4">
    <name type="scientific">Amycolatopsis tolypomycina</name>
    <dbReference type="NCBI Taxonomy" id="208445"/>
    <lineage>
        <taxon>Bacteria</taxon>
        <taxon>Bacillati</taxon>
        <taxon>Actinomycetota</taxon>
        <taxon>Actinomycetes</taxon>
        <taxon>Pseudonocardiales</taxon>
        <taxon>Pseudonocardiaceae</taxon>
        <taxon>Amycolatopsis</taxon>
    </lineage>
</organism>
<evidence type="ECO:0000256" key="1">
    <source>
        <dbReference type="ARBA" id="ARBA00023125"/>
    </source>
</evidence>
<evidence type="ECO:0000259" key="2">
    <source>
        <dbReference type="PROSITE" id="PS50043"/>
    </source>
</evidence>
<protein>
    <submittedName>
        <fullName evidence="3">DNA-binding response regulator, NarL/FixJ family, contains REC and HTH domains</fullName>
    </submittedName>
</protein>
<dbReference type="STRING" id="208445.SAMN04489727_5323"/>
<dbReference type="PANTHER" id="PTHR43214:SF43">
    <property type="entry name" value="TWO-COMPONENT RESPONSE REGULATOR"/>
    <property type="match status" value="1"/>
</dbReference>
<dbReference type="GO" id="GO:0006355">
    <property type="term" value="P:regulation of DNA-templated transcription"/>
    <property type="evidence" value="ECO:0007669"/>
    <property type="project" value="InterPro"/>
</dbReference>
<keyword evidence="1 3" id="KW-0238">DNA-binding</keyword>
<dbReference type="SUPFAM" id="SSF52172">
    <property type="entry name" value="CheY-like"/>
    <property type="match status" value="1"/>
</dbReference>
<dbReference type="EMBL" id="FNSO01000004">
    <property type="protein sequence ID" value="SEC84878.1"/>
    <property type="molecule type" value="Genomic_DNA"/>
</dbReference>
<dbReference type="Proteomes" id="UP000199622">
    <property type="component" value="Unassembled WGS sequence"/>
</dbReference>
<proteinExistence type="predicted"/>
<reference evidence="4" key="1">
    <citation type="submission" date="2016-10" db="EMBL/GenBank/DDBJ databases">
        <authorList>
            <person name="Varghese N."/>
            <person name="Submissions S."/>
        </authorList>
    </citation>
    <scope>NUCLEOTIDE SEQUENCE [LARGE SCALE GENOMIC DNA]</scope>
    <source>
        <strain evidence="4">DSM 44544</strain>
    </source>
</reference>
<dbReference type="SMART" id="SM00421">
    <property type="entry name" value="HTH_LUXR"/>
    <property type="match status" value="1"/>
</dbReference>
<dbReference type="InterPro" id="IPR016032">
    <property type="entry name" value="Sig_transdc_resp-reg_C-effctor"/>
</dbReference>
<dbReference type="PRINTS" id="PR00038">
    <property type="entry name" value="HTHLUXR"/>
</dbReference>
<dbReference type="Pfam" id="PF00196">
    <property type="entry name" value="GerE"/>
    <property type="match status" value="1"/>
</dbReference>
<dbReference type="PANTHER" id="PTHR43214">
    <property type="entry name" value="TWO-COMPONENT RESPONSE REGULATOR"/>
    <property type="match status" value="1"/>
</dbReference>
<dbReference type="PROSITE" id="PS00622">
    <property type="entry name" value="HTH_LUXR_1"/>
    <property type="match status" value="1"/>
</dbReference>
<dbReference type="Gene3D" id="3.40.50.2300">
    <property type="match status" value="1"/>
</dbReference>
<keyword evidence="4" id="KW-1185">Reference proteome</keyword>
<gene>
    <name evidence="3" type="ORF">SAMN04489727_5323</name>
</gene>
<dbReference type="InterPro" id="IPR000792">
    <property type="entry name" value="Tscrpt_reg_LuxR_C"/>
</dbReference>
<dbReference type="InterPro" id="IPR039420">
    <property type="entry name" value="WalR-like"/>
</dbReference>
<dbReference type="CDD" id="cd06170">
    <property type="entry name" value="LuxR_C_like"/>
    <property type="match status" value="1"/>
</dbReference>
<name>A0A1H4VWM8_9PSEU</name>
<dbReference type="PROSITE" id="PS50043">
    <property type="entry name" value="HTH_LUXR_2"/>
    <property type="match status" value="1"/>
</dbReference>
<dbReference type="InterPro" id="IPR011006">
    <property type="entry name" value="CheY-like_superfamily"/>
</dbReference>
<evidence type="ECO:0000313" key="4">
    <source>
        <dbReference type="Proteomes" id="UP000199622"/>
    </source>
</evidence>
<dbReference type="AlphaFoldDB" id="A0A1H4VWM8"/>
<evidence type="ECO:0000313" key="3">
    <source>
        <dbReference type="EMBL" id="SEC84878.1"/>
    </source>
</evidence>
<dbReference type="SUPFAM" id="SSF46894">
    <property type="entry name" value="C-terminal effector domain of the bipartite response regulators"/>
    <property type="match status" value="1"/>
</dbReference>
<dbReference type="GO" id="GO:0003677">
    <property type="term" value="F:DNA binding"/>
    <property type="evidence" value="ECO:0007669"/>
    <property type="project" value="UniProtKB-KW"/>
</dbReference>